<feature type="transmembrane region" description="Helical" evidence="2">
    <location>
        <begin position="353"/>
        <end position="374"/>
    </location>
</feature>
<sequence>MAQGFYSSCRHMANFSLTKPLYRRARHVIEATVLGSWVAVLVVASATGRSEVLNDAVRDWLGLSMAILIASAGIPEGNLGGAESPPTRRFRVAWASALFMGTTVGLFYPWLSREAKDFTCSYWYHQDIPMWGEEKRRFNLGVFWADCCMGVFVAAVAITCVLRAHPPSSFTRCAVRFICSIWLECIVWILVAGQSLCGNPLREEMLFVRSVGRSLAMFLNGTNLVWVSMLILRRMKALDMALKTCMSPRKRLRSSSNWMWPLLVGFGLMNLTQFAAVMSATFALHHNSYAAYQLPGAFLHTVTDICLILLTVLLWYRFKKPLHLLQTEAEAAGAIPSSEAKWALQNLKHERNMIVLTMALSTLDITVRCALGFFPHLQKALPGFMVYICAWDTRNCTDAATIAALCGFVTAKAGDKAHSMQKYDQVLDAAPHPASVNPEWAAKVEELAGRGFRLENLLDFTESLLDGSIMPSFNPEKSTTNDVVRQAIIPQSRDKPPLTGGKAMATVWSGGEPVWPERMVTHSWANLFLHLVAAVTADALEVSNYFEDMVRELSTLEGLRQVRQKLGIADRLGLCYWVCAFSVNQHAGICAGFGQPPPRGSPDRIEWDRKRKDSDGREHPTCSCREPKYFSDSPVECEMNKFDDMIEFLSSEVSGFKQLVAVDREYAVFTRAWCVAELHRAHEMRVTQKVCLHMNRVLDVDADDLSVYKKLATLTVTACQASRPQDKEEILNRIPDKQVFDEQLQEVIFGSRGLLRRQFEGFGVLEAAARTAFRVTRAQPAALTGRSR</sequence>
<feature type="transmembrane region" description="Helical" evidence="2">
    <location>
        <begin position="174"/>
        <end position="191"/>
    </location>
</feature>
<dbReference type="AlphaFoldDB" id="A0A7S4SQE4"/>
<keyword evidence="2" id="KW-1133">Transmembrane helix</keyword>
<accession>A0A7S4SQE4</accession>
<feature type="transmembrane region" description="Helical" evidence="2">
    <location>
        <begin position="28"/>
        <end position="48"/>
    </location>
</feature>
<feature type="transmembrane region" description="Helical" evidence="2">
    <location>
        <begin position="258"/>
        <end position="285"/>
    </location>
</feature>
<organism evidence="3">
    <name type="scientific">Alexandrium monilatum</name>
    <dbReference type="NCBI Taxonomy" id="311494"/>
    <lineage>
        <taxon>Eukaryota</taxon>
        <taxon>Sar</taxon>
        <taxon>Alveolata</taxon>
        <taxon>Dinophyceae</taxon>
        <taxon>Gonyaulacales</taxon>
        <taxon>Pyrocystaceae</taxon>
        <taxon>Alexandrium</taxon>
    </lineage>
</organism>
<name>A0A7S4SQE4_9DINO</name>
<reference evidence="3" key="1">
    <citation type="submission" date="2021-01" db="EMBL/GenBank/DDBJ databases">
        <authorList>
            <person name="Corre E."/>
            <person name="Pelletier E."/>
            <person name="Niang G."/>
            <person name="Scheremetjew M."/>
            <person name="Finn R."/>
            <person name="Kale V."/>
            <person name="Holt S."/>
            <person name="Cochrane G."/>
            <person name="Meng A."/>
            <person name="Brown T."/>
            <person name="Cohen L."/>
        </authorList>
    </citation>
    <scope>NUCLEOTIDE SEQUENCE</scope>
    <source>
        <strain evidence="3">CCMP3105</strain>
    </source>
</reference>
<dbReference type="EMBL" id="HBNR01076589">
    <property type="protein sequence ID" value="CAE4653001.1"/>
    <property type="molecule type" value="Transcribed_RNA"/>
</dbReference>
<proteinExistence type="predicted"/>
<gene>
    <name evidence="3" type="ORF">AMON00008_LOCUS54452</name>
</gene>
<evidence type="ECO:0000256" key="2">
    <source>
        <dbReference type="SAM" id="Phobius"/>
    </source>
</evidence>
<feature type="compositionally biased region" description="Basic and acidic residues" evidence="1">
    <location>
        <begin position="601"/>
        <end position="620"/>
    </location>
</feature>
<keyword evidence="2" id="KW-0472">Membrane</keyword>
<feature type="transmembrane region" description="Helical" evidence="2">
    <location>
        <begin position="60"/>
        <end position="80"/>
    </location>
</feature>
<evidence type="ECO:0000256" key="1">
    <source>
        <dbReference type="SAM" id="MobiDB-lite"/>
    </source>
</evidence>
<protein>
    <submittedName>
        <fullName evidence="3">Uncharacterized protein</fullName>
    </submittedName>
</protein>
<feature type="transmembrane region" description="Helical" evidence="2">
    <location>
        <begin position="92"/>
        <end position="111"/>
    </location>
</feature>
<evidence type="ECO:0000313" key="3">
    <source>
        <dbReference type="EMBL" id="CAE4653001.1"/>
    </source>
</evidence>
<feature type="region of interest" description="Disordered" evidence="1">
    <location>
        <begin position="598"/>
        <end position="620"/>
    </location>
</feature>
<keyword evidence="2" id="KW-0812">Transmembrane</keyword>
<feature type="transmembrane region" description="Helical" evidence="2">
    <location>
        <begin position="211"/>
        <end position="232"/>
    </location>
</feature>
<feature type="transmembrane region" description="Helical" evidence="2">
    <location>
        <begin position="141"/>
        <end position="162"/>
    </location>
</feature>
<feature type="transmembrane region" description="Helical" evidence="2">
    <location>
        <begin position="297"/>
        <end position="316"/>
    </location>
</feature>